<organism evidence="10 11">
    <name type="scientific">Aquimarina hainanensis</name>
    <dbReference type="NCBI Taxonomy" id="1578017"/>
    <lineage>
        <taxon>Bacteria</taxon>
        <taxon>Pseudomonadati</taxon>
        <taxon>Bacteroidota</taxon>
        <taxon>Flavobacteriia</taxon>
        <taxon>Flavobacteriales</taxon>
        <taxon>Flavobacteriaceae</taxon>
        <taxon>Aquimarina</taxon>
    </lineage>
</organism>
<evidence type="ECO:0000313" key="10">
    <source>
        <dbReference type="EMBL" id="MFD2591552.1"/>
    </source>
</evidence>
<accession>A0ABW5N935</accession>
<evidence type="ECO:0000313" key="11">
    <source>
        <dbReference type="Proteomes" id="UP001597459"/>
    </source>
</evidence>
<keyword evidence="3 8" id="KW-0285">Flavoprotein</keyword>
<evidence type="ECO:0000256" key="5">
    <source>
        <dbReference type="ARBA" id="ARBA00022857"/>
    </source>
</evidence>
<dbReference type="PANTHER" id="PTHR43821:SF1">
    <property type="entry name" value="NAD(P)H NITROREDUCTASE YDJA-RELATED"/>
    <property type="match status" value="1"/>
</dbReference>
<dbReference type="Pfam" id="PF00881">
    <property type="entry name" value="Nitroreductase"/>
    <property type="match status" value="1"/>
</dbReference>
<dbReference type="InterPro" id="IPR026021">
    <property type="entry name" value="YdjA-like"/>
</dbReference>
<evidence type="ECO:0000259" key="9">
    <source>
        <dbReference type="Pfam" id="PF00881"/>
    </source>
</evidence>
<dbReference type="PANTHER" id="PTHR43821">
    <property type="entry name" value="NAD(P)H NITROREDUCTASE YDJA-RELATED"/>
    <property type="match status" value="1"/>
</dbReference>
<gene>
    <name evidence="10" type="ORF">ACFSTE_12005</name>
</gene>
<dbReference type="CDD" id="cd02135">
    <property type="entry name" value="YdjA-like"/>
    <property type="match status" value="1"/>
</dbReference>
<name>A0ABW5N935_9FLAO</name>
<dbReference type="Proteomes" id="UP001597459">
    <property type="component" value="Unassembled WGS sequence"/>
</dbReference>
<proteinExistence type="inferred from homology"/>
<comment type="cofactor">
    <cofactor evidence="1 8">
        <name>FMN</name>
        <dbReference type="ChEBI" id="CHEBI:58210"/>
    </cofactor>
</comment>
<dbReference type="RefSeq" id="WP_176028748.1">
    <property type="nucleotide sequence ID" value="NZ_JBHSJV010000001.1"/>
</dbReference>
<evidence type="ECO:0000256" key="2">
    <source>
        <dbReference type="ARBA" id="ARBA00007118"/>
    </source>
</evidence>
<dbReference type="InterPro" id="IPR052530">
    <property type="entry name" value="NAD(P)H_nitroreductase"/>
</dbReference>
<keyword evidence="7 8" id="KW-0520">NAD</keyword>
<evidence type="ECO:0000256" key="3">
    <source>
        <dbReference type="ARBA" id="ARBA00022630"/>
    </source>
</evidence>
<reference evidence="11" key="1">
    <citation type="journal article" date="2019" name="Int. J. Syst. Evol. Microbiol.">
        <title>The Global Catalogue of Microorganisms (GCM) 10K type strain sequencing project: providing services to taxonomists for standard genome sequencing and annotation.</title>
        <authorList>
            <consortium name="The Broad Institute Genomics Platform"/>
            <consortium name="The Broad Institute Genome Sequencing Center for Infectious Disease"/>
            <person name="Wu L."/>
            <person name="Ma J."/>
        </authorList>
    </citation>
    <scope>NUCLEOTIDE SEQUENCE [LARGE SCALE GENOMIC DNA]</scope>
    <source>
        <strain evidence="11">KCTC 42423</strain>
    </source>
</reference>
<dbReference type="PIRSF" id="PIRSF000232">
    <property type="entry name" value="YdjA"/>
    <property type="match status" value="1"/>
</dbReference>
<dbReference type="EMBL" id="JBHULX010000021">
    <property type="protein sequence ID" value="MFD2591552.1"/>
    <property type="molecule type" value="Genomic_DNA"/>
</dbReference>
<sequence length="192" mass="22323">MIEKEINKLMKNRRSIFPAQYNDTAITNEFINTLLENANWAPTHKMTEPWRFKVIQGEAKERLGAFLADTYADITDDENFSPFKHKKIKNNCKAAHTIIAICMQRDLKERVPEWEEIASTAMAVQNMWLTCTANDIGCYWSSPKLITYMHEFFELGEGEKCLGFFYLGGYDKEDVELVSKRNTIADKVEWMS</sequence>
<dbReference type="EC" id="1.-.-.-" evidence="8"/>
<dbReference type="InterPro" id="IPR029479">
    <property type="entry name" value="Nitroreductase"/>
</dbReference>
<evidence type="ECO:0000256" key="1">
    <source>
        <dbReference type="ARBA" id="ARBA00001917"/>
    </source>
</evidence>
<dbReference type="Gene3D" id="3.40.109.10">
    <property type="entry name" value="NADH Oxidase"/>
    <property type="match status" value="1"/>
</dbReference>
<feature type="domain" description="Nitroreductase" evidence="9">
    <location>
        <begin position="11"/>
        <end position="168"/>
    </location>
</feature>
<evidence type="ECO:0000256" key="6">
    <source>
        <dbReference type="ARBA" id="ARBA00023002"/>
    </source>
</evidence>
<comment type="caution">
    <text evidence="10">The sequence shown here is derived from an EMBL/GenBank/DDBJ whole genome shotgun (WGS) entry which is preliminary data.</text>
</comment>
<dbReference type="InterPro" id="IPR000415">
    <property type="entry name" value="Nitroreductase-like"/>
</dbReference>
<evidence type="ECO:0000256" key="4">
    <source>
        <dbReference type="ARBA" id="ARBA00022643"/>
    </source>
</evidence>
<keyword evidence="6 8" id="KW-0560">Oxidoreductase</keyword>
<keyword evidence="11" id="KW-1185">Reference proteome</keyword>
<keyword evidence="4 8" id="KW-0288">FMN</keyword>
<dbReference type="SUPFAM" id="SSF55469">
    <property type="entry name" value="FMN-dependent nitroreductase-like"/>
    <property type="match status" value="1"/>
</dbReference>
<evidence type="ECO:0000256" key="8">
    <source>
        <dbReference type="PIRNR" id="PIRNR000232"/>
    </source>
</evidence>
<evidence type="ECO:0000256" key="7">
    <source>
        <dbReference type="ARBA" id="ARBA00023027"/>
    </source>
</evidence>
<comment type="similarity">
    <text evidence="2 8">Belongs to the nitroreductase family.</text>
</comment>
<keyword evidence="5 8" id="KW-0521">NADP</keyword>
<protein>
    <recommendedName>
        <fullName evidence="8">Putative NAD(P)H nitroreductase</fullName>
        <ecNumber evidence="8">1.-.-.-</ecNumber>
    </recommendedName>
</protein>